<feature type="compositionally biased region" description="Polar residues" evidence="1">
    <location>
        <begin position="438"/>
        <end position="459"/>
    </location>
</feature>
<dbReference type="EMBL" id="JBFXLT010000027">
    <property type="protein sequence ID" value="KAL2815566.1"/>
    <property type="molecule type" value="Genomic_DNA"/>
</dbReference>
<comment type="caution">
    <text evidence="2">The sequence shown here is derived from an EMBL/GenBank/DDBJ whole genome shotgun (WGS) entry which is preliminary data.</text>
</comment>
<feature type="compositionally biased region" description="Pro residues" evidence="1">
    <location>
        <begin position="329"/>
        <end position="338"/>
    </location>
</feature>
<feature type="compositionally biased region" description="Polar residues" evidence="1">
    <location>
        <begin position="270"/>
        <end position="290"/>
    </location>
</feature>
<feature type="region of interest" description="Disordered" evidence="1">
    <location>
        <begin position="1"/>
        <end position="128"/>
    </location>
</feature>
<keyword evidence="3" id="KW-1185">Reference proteome</keyword>
<accession>A0ABR4HJB0</accession>
<evidence type="ECO:0000256" key="1">
    <source>
        <dbReference type="SAM" id="MobiDB-lite"/>
    </source>
</evidence>
<feature type="compositionally biased region" description="Basic and acidic residues" evidence="1">
    <location>
        <begin position="96"/>
        <end position="128"/>
    </location>
</feature>
<feature type="compositionally biased region" description="Pro residues" evidence="1">
    <location>
        <begin position="369"/>
        <end position="379"/>
    </location>
</feature>
<feature type="compositionally biased region" description="Polar residues" evidence="1">
    <location>
        <begin position="469"/>
        <end position="483"/>
    </location>
</feature>
<protein>
    <submittedName>
        <fullName evidence="2">Uncharacterized protein</fullName>
    </submittedName>
</protein>
<dbReference type="Proteomes" id="UP001610334">
    <property type="component" value="Unassembled WGS sequence"/>
</dbReference>
<sequence>MLLTLNPSPQHGTPGPPQHSRSCPSVPTLRSPSPSTSDPSMSAAPTRLMGSSLDASSDRLPRSTSRTLPPPDVGFTSMGSATPSQQQLPHPPARRQSSDDAMHYWQARAEEDRRKQEEEKTRQETLRLEQRRVEQSMLRDSLMGGIPPHIIPLIFAGICQGGLPQPVLELTQQYLTQISDARGPHPSDPQSQSRSHSHPSPHAQRPLVHTRQGSHTAPSGPLPATAQHGVPPPPNILLSQNVPPNAGRPHNPQPLGGPSTPSGPPDSRHAMNSWSNTVSPSQAQPGSISMGNVHYAPGSSIPAGPARNRPGSRSRRSPQSLYFHHWVPPAQPGAPAPGKPHQELHTASNNLRRSEPQASPGRKRKAPGPHQPAPAPSSLPPESLSGSSQMSRPGSPRSDGQHEGRLRHQHYPSDTPVSHGTPTGYVKAEESGRISPTPIASRTTNSLRHSSAQFKTNGFANEPHDSDPESNSQHSPTSETLQPSARLGDTDRGPS</sequence>
<proteinExistence type="predicted"/>
<gene>
    <name evidence="2" type="ORF">BJX63DRAFT_162369</name>
</gene>
<name>A0ABR4HJB0_9EURO</name>
<feature type="compositionally biased region" description="Low complexity" evidence="1">
    <location>
        <begin position="380"/>
        <end position="389"/>
    </location>
</feature>
<feature type="compositionally biased region" description="Low complexity" evidence="1">
    <location>
        <begin position="24"/>
        <end position="46"/>
    </location>
</feature>
<evidence type="ECO:0000313" key="3">
    <source>
        <dbReference type="Proteomes" id="UP001610334"/>
    </source>
</evidence>
<feature type="region of interest" description="Disordered" evidence="1">
    <location>
        <begin position="179"/>
        <end position="495"/>
    </location>
</feature>
<organism evidence="2 3">
    <name type="scientific">Aspergillus granulosus</name>
    <dbReference type="NCBI Taxonomy" id="176169"/>
    <lineage>
        <taxon>Eukaryota</taxon>
        <taxon>Fungi</taxon>
        <taxon>Dikarya</taxon>
        <taxon>Ascomycota</taxon>
        <taxon>Pezizomycotina</taxon>
        <taxon>Eurotiomycetes</taxon>
        <taxon>Eurotiomycetidae</taxon>
        <taxon>Eurotiales</taxon>
        <taxon>Aspergillaceae</taxon>
        <taxon>Aspergillus</taxon>
        <taxon>Aspergillus subgen. Nidulantes</taxon>
    </lineage>
</organism>
<evidence type="ECO:0000313" key="2">
    <source>
        <dbReference type="EMBL" id="KAL2815566.1"/>
    </source>
</evidence>
<reference evidence="2 3" key="1">
    <citation type="submission" date="2024-07" db="EMBL/GenBank/DDBJ databases">
        <title>Section-level genome sequencing and comparative genomics of Aspergillus sections Usti and Cavernicolus.</title>
        <authorList>
            <consortium name="Lawrence Berkeley National Laboratory"/>
            <person name="Nybo J.L."/>
            <person name="Vesth T.C."/>
            <person name="Theobald S."/>
            <person name="Frisvad J.C."/>
            <person name="Larsen T.O."/>
            <person name="Kjaerboelling I."/>
            <person name="Rothschild-Mancinelli K."/>
            <person name="Lyhne E.K."/>
            <person name="Kogle M.E."/>
            <person name="Barry K."/>
            <person name="Clum A."/>
            <person name="Na H."/>
            <person name="Ledsgaard L."/>
            <person name="Lin J."/>
            <person name="Lipzen A."/>
            <person name="Kuo A."/>
            <person name="Riley R."/>
            <person name="Mondo S."/>
            <person name="Labutti K."/>
            <person name="Haridas S."/>
            <person name="Pangalinan J."/>
            <person name="Salamov A.A."/>
            <person name="Simmons B.A."/>
            <person name="Magnuson J.K."/>
            <person name="Chen J."/>
            <person name="Drula E."/>
            <person name="Henrissat B."/>
            <person name="Wiebenga A."/>
            <person name="Lubbers R.J."/>
            <person name="Gomes A.C."/>
            <person name="Makela M.R."/>
            <person name="Stajich J."/>
            <person name="Grigoriev I.V."/>
            <person name="Mortensen U.H."/>
            <person name="De Vries R.P."/>
            <person name="Baker S.E."/>
            <person name="Andersen M.R."/>
        </authorList>
    </citation>
    <scope>NUCLEOTIDE SEQUENCE [LARGE SCALE GENOMIC DNA]</scope>
    <source>
        <strain evidence="2 3">CBS 588.65</strain>
    </source>
</reference>
<feature type="compositionally biased region" description="Polar residues" evidence="1">
    <location>
        <begin position="77"/>
        <end position="88"/>
    </location>
</feature>
<feature type="compositionally biased region" description="Polar residues" evidence="1">
    <location>
        <begin position="1"/>
        <end position="11"/>
    </location>
</feature>
<feature type="compositionally biased region" description="Low complexity" evidence="1">
    <location>
        <begin position="188"/>
        <end position="206"/>
    </location>
</feature>